<evidence type="ECO:0000256" key="1">
    <source>
        <dbReference type="SAM" id="MobiDB-lite"/>
    </source>
</evidence>
<feature type="compositionally biased region" description="Basic and acidic residues" evidence="1">
    <location>
        <begin position="408"/>
        <end position="421"/>
    </location>
</feature>
<comment type="caution">
    <text evidence="3">The sequence shown here is derived from an EMBL/GenBank/DDBJ whole genome shotgun (WGS) entry which is preliminary data.</text>
</comment>
<feature type="region of interest" description="Disordered" evidence="1">
    <location>
        <begin position="228"/>
        <end position="262"/>
    </location>
</feature>
<feature type="compositionally biased region" description="Low complexity" evidence="1">
    <location>
        <begin position="380"/>
        <end position="395"/>
    </location>
</feature>
<dbReference type="Proteomes" id="UP001189429">
    <property type="component" value="Unassembled WGS sequence"/>
</dbReference>
<evidence type="ECO:0000313" key="4">
    <source>
        <dbReference type="Proteomes" id="UP001189429"/>
    </source>
</evidence>
<dbReference type="Pfam" id="PF00787">
    <property type="entry name" value="PX"/>
    <property type="match status" value="1"/>
</dbReference>
<dbReference type="SUPFAM" id="SSF64268">
    <property type="entry name" value="PX domain"/>
    <property type="match status" value="1"/>
</dbReference>
<evidence type="ECO:0000313" key="3">
    <source>
        <dbReference type="EMBL" id="CAK0865696.1"/>
    </source>
</evidence>
<organism evidence="3 4">
    <name type="scientific">Prorocentrum cordatum</name>
    <dbReference type="NCBI Taxonomy" id="2364126"/>
    <lineage>
        <taxon>Eukaryota</taxon>
        <taxon>Sar</taxon>
        <taxon>Alveolata</taxon>
        <taxon>Dinophyceae</taxon>
        <taxon>Prorocentrales</taxon>
        <taxon>Prorocentraceae</taxon>
        <taxon>Prorocentrum</taxon>
    </lineage>
</organism>
<sequence length="594" mass="59846">MQALLGISDPGREALLQEFGGECDKIARTRALLAVAQQGLGVEGACHAGEHLSTAKERLGRCAKSCDSVEGVLSDWGLRERLRQAKERWEPLVQENFQREARTDVAPDTPPTAAAADASPDAPPTTAGVEAATDTNPTAVAEEAAPDGLPTTAAAEVAPDAPLTAAGAEAAPDVLPTTAAADAAPDTPPTAVGAEAAFDTPPTAAAADVSPDAPLTTARLKAAIGAPPTAGAAEAAPDGLPTTAWAESAPDAPPTAAAVDAAHDTPSMAAAAGAAPDTALTAAGAEAAFDTPPTAAATDASHDAPPTTAGLRATTDTPPTAAVAEAGSDGLPTFAGVEAAPDAPPTAAAADAAPDTPPTAVGAGAAPDSLPTDIVPDLPPTAVGTGAATDATPTAQRTPVSHPLAAREVPKQVDEPGPQREKAKLRDQLFEVYGAGGEALAGEGEVLRLTSAAASEAGGENENRAGLRALIESTFIQNGTTFYRIRLFGSAGPVTYTKRYSDFRAFDETLRERSPALHSAMPQLPEPGVFGLRHKLGASGFEQRRRDGLQAYLDAAAAWLDEATLRGFLELRRGGPRAGPTRAPEPAGAVLWAA</sequence>
<feature type="region of interest" description="Disordered" evidence="1">
    <location>
        <begin position="93"/>
        <end position="131"/>
    </location>
</feature>
<reference evidence="3" key="1">
    <citation type="submission" date="2023-10" db="EMBL/GenBank/DDBJ databases">
        <authorList>
            <person name="Chen Y."/>
            <person name="Shah S."/>
            <person name="Dougan E. K."/>
            <person name="Thang M."/>
            <person name="Chan C."/>
        </authorList>
    </citation>
    <scope>NUCLEOTIDE SEQUENCE [LARGE SCALE GENOMIC DNA]</scope>
</reference>
<dbReference type="EMBL" id="CAUYUJ010016475">
    <property type="protein sequence ID" value="CAK0865696.1"/>
    <property type="molecule type" value="Genomic_DNA"/>
</dbReference>
<evidence type="ECO:0000259" key="2">
    <source>
        <dbReference type="PROSITE" id="PS50195"/>
    </source>
</evidence>
<feature type="region of interest" description="Disordered" evidence="1">
    <location>
        <begin position="293"/>
        <end position="421"/>
    </location>
</feature>
<feature type="compositionally biased region" description="Low complexity" evidence="1">
    <location>
        <begin position="228"/>
        <end position="239"/>
    </location>
</feature>
<keyword evidence="4" id="KW-1185">Reference proteome</keyword>
<gene>
    <name evidence="3" type="ORF">PCOR1329_LOCUS53146</name>
</gene>
<feature type="compositionally biased region" description="Low complexity" evidence="1">
    <location>
        <begin position="339"/>
        <end position="368"/>
    </location>
</feature>
<dbReference type="InterPro" id="IPR036871">
    <property type="entry name" value="PX_dom_sf"/>
</dbReference>
<feature type="domain" description="PX" evidence="2">
    <location>
        <begin position="461"/>
        <end position="594"/>
    </location>
</feature>
<dbReference type="Gene3D" id="3.30.1520.10">
    <property type="entry name" value="Phox-like domain"/>
    <property type="match status" value="1"/>
</dbReference>
<accession>A0ABN9UZD6</accession>
<name>A0ABN9UZD6_9DINO</name>
<protein>
    <recommendedName>
        <fullName evidence="2">PX domain-containing protein</fullName>
    </recommendedName>
</protein>
<dbReference type="PROSITE" id="PS50195">
    <property type="entry name" value="PX"/>
    <property type="match status" value="1"/>
</dbReference>
<feature type="compositionally biased region" description="Low complexity" evidence="1">
    <location>
        <begin position="293"/>
        <end position="326"/>
    </location>
</feature>
<feature type="compositionally biased region" description="Low complexity" evidence="1">
    <location>
        <begin position="106"/>
        <end position="127"/>
    </location>
</feature>
<proteinExistence type="predicted"/>
<dbReference type="InterPro" id="IPR001683">
    <property type="entry name" value="PX_dom"/>
</dbReference>